<gene>
    <name evidence="1" type="ORF">BST12_09235</name>
</gene>
<evidence type="ECO:0000313" key="1">
    <source>
        <dbReference type="EMBL" id="ORA22760.1"/>
    </source>
</evidence>
<accession>A0A1W9ZYA8</accession>
<sequence>MSELPPELVQLLPPIADIGAPFNATDSVNDPNLPFRRLIRAGSRSAEWFVWYEHGGIGYFWQAVVARLVPGGAPQLLANAGTVSDTLCSFTDGALAGRVPPYPEGAWAASSF</sequence>
<dbReference type="AlphaFoldDB" id="A0A1W9ZYA8"/>
<organism evidence="1 2">
    <name type="scientific">Mycobacterium angelicum</name>
    <dbReference type="NCBI Taxonomy" id="470074"/>
    <lineage>
        <taxon>Bacteria</taxon>
        <taxon>Bacillati</taxon>
        <taxon>Actinomycetota</taxon>
        <taxon>Actinomycetes</taxon>
        <taxon>Mycobacteriales</taxon>
        <taxon>Mycobacteriaceae</taxon>
        <taxon>Mycobacterium</taxon>
    </lineage>
</organism>
<dbReference type="Proteomes" id="UP000192284">
    <property type="component" value="Unassembled WGS sequence"/>
</dbReference>
<comment type="caution">
    <text evidence="1">The sequence shown here is derived from an EMBL/GenBank/DDBJ whole genome shotgun (WGS) entry which is preliminary data.</text>
</comment>
<keyword evidence="2" id="KW-1185">Reference proteome</keyword>
<reference evidence="1 2" key="1">
    <citation type="submission" date="2017-02" db="EMBL/GenBank/DDBJ databases">
        <title>The new phylogeny of genus Mycobacterium.</title>
        <authorList>
            <person name="Tortoli E."/>
            <person name="Trovato A."/>
            <person name="Cirillo D.M."/>
        </authorList>
    </citation>
    <scope>NUCLEOTIDE SEQUENCE [LARGE SCALE GENOMIC DNA]</scope>
    <source>
        <strain evidence="1 2">DSM 45057</strain>
    </source>
</reference>
<evidence type="ECO:0000313" key="2">
    <source>
        <dbReference type="Proteomes" id="UP000192284"/>
    </source>
</evidence>
<dbReference type="OrthoDB" id="4727422at2"/>
<dbReference type="EMBL" id="MVHE01000009">
    <property type="protein sequence ID" value="ORA22760.1"/>
    <property type="molecule type" value="Genomic_DNA"/>
</dbReference>
<proteinExistence type="predicted"/>
<protein>
    <submittedName>
        <fullName evidence="1">Uncharacterized protein</fullName>
    </submittedName>
</protein>
<name>A0A1W9ZYA8_MYCAN</name>